<accession>A0A1A9ZWT7</accession>
<reference evidence="3" key="1">
    <citation type="submission" date="2014-03" db="EMBL/GenBank/DDBJ databases">
        <authorList>
            <person name="Aksoy S."/>
            <person name="Warren W."/>
            <person name="Wilson R.K."/>
        </authorList>
    </citation>
    <scope>NUCLEOTIDE SEQUENCE [LARGE SCALE GENOMIC DNA]</scope>
    <source>
        <strain evidence="3">IAEA</strain>
    </source>
</reference>
<feature type="compositionally biased region" description="Basic residues" evidence="1">
    <location>
        <begin position="127"/>
        <end position="140"/>
    </location>
</feature>
<dbReference type="AlphaFoldDB" id="A0A1A9ZWT7"/>
<feature type="region of interest" description="Disordered" evidence="1">
    <location>
        <begin position="1"/>
        <end position="35"/>
    </location>
</feature>
<keyword evidence="3" id="KW-1185">Reference proteome</keyword>
<evidence type="ECO:0000256" key="1">
    <source>
        <dbReference type="SAM" id="MobiDB-lite"/>
    </source>
</evidence>
<organism evidence="2 3">
    <name type="scientific">Glossina pallidipes</name>
    <name type="common">Tsetse fly</name>
    <dbReference type="NCBI Taxonomy" id="7398"/>
    <lineage>
        <taxon>Eukaryota</taxon>
        <taxon>Metazoa</taxon>
        <taxon>Ecdysozoa</taxon>
        <taxon>Arthropoda</taxon>
        <taxon>Hexapoda</taxon>
        <taxon>Insecta</taxon>
        <taxon>Pterygota</taxon>
        <taxon>Neoptera</taxon>
        <taxon>Endopterygota</taxon>
        <taxon>Diptera</taxon>
        <taxon>Brachycera</taxon>
        <taxon>Muscomorpha</taxon>
        <taxon>Hippoboscoidea</taxon>
        <taxon>Glossinidae</taxon>
        <taxon>Glossina</taxon>
    </lineage>
</organism>
<proteinExistence type="predicted"/>
<feature type="compositionally biased region" description="Low complexity" evidence="1">
    <location>
        <begin position="113"/>
        <end position="126"/>
    </location>
</feature>
<evidence type="ECO:0000313" key="2">
    <source>
        <dbReference type="EnsemblMetazoa" id="GPAI027546-PA"/>
    </source>
</evidence>
<dbReference type="VEuPathDB" id="VectorBase:GPAI027546"/>
<dbReference type="EnsemblMetazoa" id="GPAI027546-RA">
    <property type="protein sequence ID" value="GPAI027546-PA"/>
    <property type="gene ID" value="GPAI027546"/>
</dbReference>
<reference evidence="2" key="2">
    <citation type="submission" date="2020-05" db="UniProtKB">
        <authorList>
            <consortium name="EnsemblMetazoa"/>
        </authorList>
    </citation>
    <scope>IDENTIFICATION</scope>
    <source>
        <strain evidence="2">IAEA</strain>
    </source>
</reference>
<feature type="compositionally biased region" description="Polar residues" evidence="1">
    <location>
        <begin position="147"/>
        <end position="158"/>
    </location>
</feature>
<evidence type="ECO:0000313" key="3">
    <source>
        <dbReference type="Proteomes" id="UP000092445"/>
    </source>
</evidence>
<protein>
    <submittedName>
        <fullName evidence="2">Uncharacterized protein</fullName>
    </submittedName>
</protein>
<dbReference type="STRING" id="7398.A0A1A9ZWT7"/>
<feature type="region of interest" description="Disordered" evidence="1">
    <location>
        <begin position="51"/>
        <end position="168"/>
    </location>
</feature>
<feature type="compositionally biased region" description="Pro residues" evidence="1">
    <location>
        <begin position="159"/>
        <end position="168"/>
    </location>
</feature>
<dbReference type="Proteomes" id="UP000092445">
    <property type="component" value="Unassembled WGS sequence"/>
</dbReference>
<name>A0A1A9ZWT7_GLOPL</name>
<sequence>MPPNITVKCQEREKSQEMPRNARRGARQMSPSQHLTLIDFGVNKHKYEEVQGLSEESTNNRSSLPVGITCNNNNHKSKDSNIASIELSPSQAPPTKTTKLDNQATESPHSESKSSNGNSNSGINLKGGKKKSPKSLKSKIPRSPSLTSCLSGNTYNNFQPPPISGIPPRTPPLPLSYQNRIKSMNGHGIATITTNNNNNDNVVGNSTGNVTSGGGTINIQTPANGQAYRNSTNMVPSARRPQVQIPSVTGESPKNFQYLTLTVRKDENGYGMKIGDGVQLKTALFVQHLAELGAGQMGEQH</sequence>
<feature type="compositionally biased region" description="Polar residues" evidence="1">
    <location>
        <begin position="54"/>
        <end position="107"/>
    </location>
</feature>